<reference evidence="1 2" key="1">
    <citation type="submission" date="2020-02" db="EMBL/GenBank/DDBJ databases">
        <authorList>
            <person name="Ferguson B K."/>
        </authorList>
    </citation>
    <scope>NUCLEOTIDE SEQUENCE [LARGE SCALE GENOMIC DNA]</scope>
</reference>
<dbReference type="AlphaFoldDB" id="A0A6H5J004"/>
<evidence type="ECO:0000313" key="2">
    <source>
        <dbReference type="Proteomes" id="UP000479190"/>
    </source>
</evidence>
<name>A0A6H5J004_9HYME</name>
<evidence type="ECO:0000313" key="1">
    <source>
        <dbReference type="EMBL" id="CAB0042916.1"/>
    </source>
</evidence>
<dbReference type="Proteomes" id="UP000479190">
    <property type="component" value="Unassembled WGS sequence"/>
</dbReference>
<gene>
    <name evidence="1" type="ORF">TBRA_LOCUS14504</name>
</gene>
<sequence length="165" mass="18521">MFLCSILSRDILFFVNQNLLWHMAYVYFSCFCSRSAIATTRHNLCGPSSSPSALFNPHETAPLGTTSQGEAGLVQPARHVCTDTLRTVHYKPLCAPTAQHRNTMRKLIFAMRALSLFWPSPPLQLSCGYHGHSSCAHLILPCRARGFPVHNRRDDTSSRVYLQCL</sequence>
<accession>A0A6H5J004</accession>
<dbReference type="EMBL" id="CADCXV010001239">
    <property type="protein sequence ID" value="CAB0042916.1"/>
    <property type="molecule type" value="Genomic_DNA"/>
</dbReference>
<organism evidence="1 2">
    <name type="scientific">Trichogramma brassicae</name>
    <dbReference type="NCBI Taxonomy" id="86971"/>
    <lineage>
        <taxon>Eukaryota</taxon>
        <taxon>Metazoa</taxon>
        <taxon>Ecdysozoa</taxon>
        <taxon>Arthropoda</taxon>
        <taxon>Hexapoda</taxon>
        <taxon>Insecta</taxon>
        <taxon>Pterygota</taxon>
        <taxon>Neoptera</taxon>
        <taxon>Endopterygota</taxon>
        <taxon>Hymenoptera</taxon>
        <taxon>Apocrita</taxon>
        <taxon>Proctotrupomorpha</taxon>
        <taxon>Chalcidoidea</taxon>
        <taxon>Trichogrammatidae</taxon>
        <taxon>Trichogramma</taxon>
    </lineage>
</organism>
<proteinExistence type="predicted"/>
<keyword evidence="2" id="KW-1185">Reference proteome</keyword>
<protein>
    <submittedName>
        <fullName evidence="1">Uncharacterized protein</fullName>
    </submittedName>
</protein>